<organism evidence="1">
    <name type="scientific">Loa loa</name>
    <name type="common">Eye worm</name>
    <name type="synonym">Filaria loa</name>
    <dbReference type="NCBI Taxonomy" id="7209"/>
    <lineage>
        <taxon>Eukaryota</taxon>
        <taxon>Metazoa</taxon>
        <taxon>Ecdysozoa</taxon>
        <taxon>Nematoda</taxon>
        <taxon>Chromadorea</taxon>
        <taxon>Rhabditida</taxon>
        <taxon>Spirurina</taxon>
        <taxon>Spiruromorpha</taxon>
        <taxon>Filarioidea</taxon>
        <taxon>Onchocercidae</taxon>
        <taxon>Loa</taxon>
    </lineage>
</organism>
<dbReference type="EMBL" id="JH712218">
    <property type="protein sequence ID" value="EFO27663.1"/>
    <property type="molecule type" value="Genomic_DNA"/>
</dbReference>
<proteinExistence type="predicted"/>
<sequence>MLADVLQYKSSKTSLHRAKIQYLTIKVRIDEPDDKNWQLCGWLTGDKNYILLIIVDQWISSSPYCLPAPIAPLPQTSIRRTSGPPRRSPLSVYRNTSAESQNMKYLLQL</sequence>
<protein>
    <submittedName>
        <fullName evidence="1">Uncharacterized protein</fullName>
    </submittedName>
</protein>
<name>A0A1S0UAB0_LOALO</name>
<gene>
    <name evidence="1" type="ORF">LOAG_00816</name>
</gene>
<dbReference type="InParanoid" id="A0A1S0UAB0"/>
<dbReference type="KEGG" id="loa:LOAG_00816"/>
<dbReference type="RefSeq" id="XP_003136404.1">
    <property type="nucleotide sequence ID" value="XM_003136356.1"/>
</dbReference>
<dbReference type="GeneID" id="9938184"/>
<reference evidence="1" key="1">
    <citation type="submission" date="2012-04" db="EMBL/GenBank/DDBJ databases">
        <title>The Genome Sequence of Loa loa.</title>
        <authorList>
            <consortium name="The Broad Institute Genome Sequencing Platform"/>
            <consortium name="Broad Institute Genome Sequencing Center for Infectious Disease"/>
            <person name="Nutman T.B."/>
            <person name="Fink D.L."/>
            <person name="Russ C."/>
            <person name="Young S."/>
            <person name="Zeng Q."/>
            <person name="Gargeya S."/>
            <person name="Alvarado L."/>
            <person name="Berlin A."/>
            <person name="Chapman S.B."/>
            <person name="Chen Z."/>
            <person name="Freedman E."/>
            <person name="Gellesch M."/>
            <person name="Goldberg J."/>
            <person name="Griggs A."/>
            <person name="Gujja S."/>
            <person name="Heilman E.R."/>
            <person name="Heiman D."/>
            <person name="Howarth C."/>
            <person name="Mehta T."/>
            <person name="Neiman D."/>
            <person name="Pearson M."/>
            <person name="Roberts A."/>
            <person name="Saif S."/>
            <person name="Shea T."/>
            <person name="Shenoy N."/>
            <person name="Sisk P."/>
            <person name="Stolte C."/>
            <person name="Sykes S."/>
            <person name="White J."/>
            <person name="Yandava C."/>
            <person name="Haas B."/>
            <person name="Henn M.R."/>
            <person name="Nusbaum C."/>
            <person name="Birren B."/>
        </authorList>
    </citation>
    <scope>NUCLEOTIDE SEQUENCE [LARGE SCALE GENOMIC DNA]</scope>
</reference>
<accession>A0A1S0UAB0</accession>
<dbReference type="AlphaFoldDB" id="A0A1S0UAB0"/>
<dbReference type="CTD" id="9938184"/>
<evidence type="ECO:0000313" key="1">
    <source>
        <dbReference type="EMBL" id="EFO27663.1"/>
    </source>
</evidence>